<evidence type="ECO:0000256" key="1">
    <source>
        <dbReference type="SAM" id="MobiDB-lite"/>
    </source>
</evidence>
<reference evidence="2" key="1">
    <citation type="submission" date="2019-12" db="EMBL/GenBank/DDBJ databases">
        <title>Genome sequencing and annotation of Brassica cretica.</title>
        <authorList>
            <person name="Studholme D.J."/>
            <person name="Sarris P."/>
        </authorList>
    </citation>
    <scope>NUCLEOTIDE SEQUENCE</scope>
    <source>
        <strain evidence="2">PFS-109/04</strain>
        <tissue evidence="2">Leaf</tissue>
    </source>
</reference>
<sequence>MLYSHSKDAQETEGSARSPEQFLPPLRSFSSARGDRALTSVFWKIEPMSSFIDVTAGGRKRLGDRPAYGTTFLGGQDPSAFTSGTASTTDFVHESQSQGRSPHTTQHRMCHLHRDAVKPVFVIEAVWTGLKAYWNLPCSVRTYNNCSAARLTSDGEGNLPLSHTSGQIPHARVALMMLIWDDQLDVWRERLYEELATQGEKQSRLTLLNLWLKVYNNLNCASLGWAYLHP</sequence>
<evidence type="ECO:0000313" key="3">
    <source>
        <dbReference type="Proteomes" id="UP000712600"/>
    </source>
</evidence>
<accession>A0A8S9PVP0</accession>
<feature type="compositionally biased region" description="Polar residues" evidence="1">
    <location>
        <begin position="83"/>
        <end position="104"/>
    </location>
</feature>
<protein>
    <submittedName>
        <fullName evidence="2">Uncharacterized protein</fullName>
    </submittedName>
</protein>
<dbReference type="Proteomes" id="UP000712600">
    <property type="component" value="Unassembled WGS sequence"/>
</dbReference>
<dbReference type="AlphaFoldDB" id="A0A8S9PVP0"/>
<proteinExistence type="predicted"/>
<name>A0A8S9PVP0_BRACR</name>
<evidence type="ECO:0000313" key="2">
    <source>
        <dbReference type="EMBL" id="KAF3526657.1"/>
    </source>
</evidence>
<feature type="region of interest" description="Disordered" evidence="1">
    <location>
        <begin position="83"/>
        <end position="105"/>
    </location>
</feature>
<organism evidence="2 3">
    <name type="scientific">Brassica cretica</name>
    <name type="common">Mustard</name>
    <dbReference type="NCBI Taxonomy" id="69181"/>
    <lineage>
        <taxon>Eukaryota</taxon>
        <taxon>Viridiplantae</taxon>
        <taxon>Streptophyta</taxon>
        <taxon>Embryophyta</taxon>
        <taxon>Tracheophyta</taxon>
        <taxon>Spermatophyta</taxon>
        <taxon>Magnoliopsida</taxon>
        <taxon>eudicotyledons</taxon>
        <taxon>Gunneridae</taxon>
        <taxon>Pentapetalae</taxon>
        <taxon>rosids</taxon>
        <taxon>malvids</taxon>
        <taxon>Brassicales</taxon>
        <taxon>Brassicaceae</taxon>
        <taxon>Brassiceae</taxon>
        <taxon>Brassica</taxon>
    </lineage>
</organism>
<dbReference type="EMBL" id="QGKX02001347">
    <property type="protein sequence ID" value="KAF3526657.1"/>
    <property type="molecule type" value="Genomic_DNA"/>
</dbReference>
<gene>
    <name evidence="2" type="ORF">F2Q69_00046203</name>
</gene>
<feature type="compositionally biased region" description="Basic and acidic residues" evidence="1">
    <location>
        <begin position="1"/>
        <end position="10"/>
    </location>
</feature>
<comment type="caution">
    <text evidence="2">The sequence shown here is derived from an EMBL/GenBank/DDBJ whole genome shotgun (WGS) entry which is preliminary data.</text>
</comment>
<feature type="region of interest" description="Disordered" evidence="1">
    <location>
        <begin position="1"/>
        <end position="28"/>
    </location>
</feature>